<protein>
    <submittedName>
        <fullName evidence="3">Uncharacterized protein</fullName>
    </submittedName>
</protein>
<evidence type="ECO:0000256" key="1">
    <source>
        <dbReference type="SAM" id="MobiDB-lite"/>
    </source>
</evidence>
<dbReference type="EMBL" id="BGPR01129087">
    <property type="protein sequence ID" value="GBN41230.1"/>
    <property type="molecule type" value="Genomic_DNA"/>
</dbReference>
<evidence type="ECO:0000313" key="2">
    <source>
        <dbReference type="EMBL" id="GBN41229.1"/>
    </source>
</evidence>
<evidence type="ECO:0000313" key="3">
    <source>
        <dbReference type="EMBL" id="GBN41230.1"/>
    </source>
</evidence>
<dbReference type="Proteomes" id="UP000499080">
    <property type="component" value="Unassembled WGS sequence"/>
</dbReference>
<name>A0A4Y2NS78_ARAVE</name>
<dbReference type="AlphaFoldDB" id="A0A4Y2NS78"/>
<organism evidence="3 4">
    <name type="scientific">Araneus ventricosus</name>
    <name type="common">Orbweaver spider</name>
    <name type="synonym">Epeira ventricosa</name>
    <dbReference type="NCBI Taxonomy" id="182803"/>
    <lineage>
        <taxon>Eukaryota</taxon>
        <taxon>Metazoa</taxon>
        <taxon>Ecdysozoa</taxon>
        <taxon>Arthropoda</taxon>
        <taxon>Chelicerata</taxon>
        <taxon>Arachnida</taxon>
        <taxon>Araneae</taxon>
        <taxon>Araneomorphae</taxon>
        <taxon>Entelegynae</taxon>
        <taxon>Araneoidea</taxon>
        <taxon>Araneidae</taxon>
        <taxon>Araneus</taxon>
    </lineage>
</organism>
<feature type="region of interest" description="Disordered" evidence="1">
    <location>
        <begin position="67"/>
        <end position="99"/>
    </location>
</feature>
<gene>
    <name evidence="2" type="ORF">AVEN_46622_1</name>
    <name evidence="3" type="ORF">AVEN_53994_1</name>
</gene>
<accession>A0A4Y2NS78</accession>
<reference evidence="3 4" key="1">
    <citation type="journal article" date="2019" name="Sci. Rep.">
        <title>Orb-weaving spider Araneus ventricosus genome elucidates the spidroin gene catalogue.</title>
        <authorList>
            <person name="Kono N."/>
            <person name="Nakamura H."/>
            <person name="Ohtoshi R."/>
            <person name="Moran D.A.P."/>
            <person name="Shinohara A."/>
            <person name="Yoshida Y."/>
            <person name="Fujiwara M."/>
            <person name="Mori M."/>
            <person name="Tomita M."/>
            <person name="Arakawa K."/>
        </authorList>
    </citation>
    <scope>NUCLEOTIDE SEQUENCE [LARGE SCALE GENOMIC DNA]</scope>
</reference>
<dbReference type="EMBL" id="BGPR01129085">
    <property type="protein sequence ID" value="GBN41229.1"/>
    <property type="molecule type" value="Genomic_DNA"/>
</dbReference>
<keyword evidence="4" id="KW-1185">Reference proteome</keyword>
<sequence>MTRATPKLAPLSLNKSAAAYWSGLGFAAEGFQVRSPIQLKIRRALGLMHFKSYIGVKRPPTSVVRRFGEGVPDQVSSSSSDRDSKLRGPFQNSTRVSSKRDVNITKNKASLNFCTIQAGGGLATNYYSMCNRLHT</sequence>
<evidence type="ECO:0000313" key="4">
    <source>
        <dbReference type="Proteomes" id="UP000499080"/>
    </source>
</evidence>
<proteinExistence type="predicted"/>
<comment type="caution">
    <text evidence="3">The sequence shown here is derived from an EMBL/GenBank/DDBJ whole genome shotgun (WGS) entry which is preliminary data.</text>
</comment>